<evidence type="ECO:0000256" key="1">
    <source>
        <dbReference type="PIRSR" id="PIRSR613078-2"/>
    </source>
</evidence>
<dbReference type="InterPro" id="IPR029033">
    <property type="entry name" value="His_PPase_superfam"/>
</dbReference>
<dbReference type="Pfam" id="PF00300">
    <property type="entry name" value="His_Phos_1"/>
    <property type="match status" value="1"/>
</dbReference>
<dbReference type="CDD" id="cd07067">
    <property type="entry name" value="HP_PGM_like"/>
    <property type="match status" value="1"/>
</dbReference>
<dbReference type="SUPFAM" id="SSF53254">
    <property type="entry name" value="Phosphoglycerate mutase-like"/>
    <property type="match status" value="1"/>
</dbReference>
<name>A0A4R5TUW2_9MICC</name>
<dbReference type="RefSeq" id="WP_133404516.1">
    <property type="nucleotide sequence ID" value="NZ_SMTK01000004.1"/>
</dbReference>
<evidence type="ECO:0000313" key="3">
    <source>
        <dbReference type="Proteomes" id="UP000295411"/>
    </source>
</evidence>
<keyword evidence="3" id="KW-1185">Reference proteome</keyword>
<proteinExistence type="predicted"/>
<sequence>MASHHLKRLMLLRHAKAEWGAGVADHERSLSSRGHLDAPLAGRWMVENDAVPDLILCSTALRARQTCTWVSKELGDKGPTPKLEEGLYAARAVEILALINAVPSTVTSLLVVAHMPGVQDLAMRLASVDSDEDAVMEMATHYPTAGLTVLQHDRDWAELDGRDAAVTDFVVRRAHSTSR</sequence>
<dbReference type="Gene3D" id="3.40.50.1240">
    <property type="entry name" value="Phosphoglycerate mutase-like"/>
    <property type="match status" value="1"/>
</dbReference>
<gene>
    <name evidence="2" type="ORF">E2F48_13745</name>
</gene>
<dbReference type="EMBL" id="SMTK01000004">
    <property type="protein sequence ID" value="TDK24853.1"/>
    <property type="molecule type" value="Genomic_DNA"/>
</dbReference>
<dbReference type="Proteomes" id="UP000295411">
    <property type="component" value="Unassembled WGS sequence"/>
</dbReference>
<protein>
    <submittedName>
        <fullName evidence="2">Histidine phosphatase family protein</fullName>
    </submittedName>
</protein>
<dbReference type="PANTHER" id="PTHR47623">
    <property type="entry name" value="OS09G0287300 PROTEIN"/>
    <property type="match status" value="1"/>
</dbReference>
<dbReference type="OrthoDB" id="9810154at2"/>
<organism evidence="2 3">
    <name type="scientific">Arthrobacter crusticola</name>
    <dbReference type="NCBI Taxonomy" id="2547960"/>
    <lineage>
        <taxon>Bacteria</taxon>
        <taxon>Bacillati</taxon>
        <taxon>Actinomycetota</taxon>
        <taxon>Actinomycetes</taxon>
        <taxon>Micrococcales</taxon>
        <taxon>Micrococcaceae</taxon>
        <taxon>Arthrobacter</taxon>
    </lineage>
</organism>
<dbReference type="InterPro" id="IPR013078">
    <property type="entry name" value="His_Pase_superF_clade-1"/>
</dbReference>
<evidence type="ECO:0000313" key="2">
    <source>
        <dbReference type="EMBL" id="TDK24853.1"/>
    </source>
</evidence>
<dbReference type="PANTHER" id="PTHR47623:SF1">
    <property type="entry name" value="OS09G0287300 PROTEIN"/>
    <property type="match status" value="1"/>
</dbReference>
<comment type="caution">
    <text evidence="2">The sequence shown here is derived from an EMBL/GenBank/DDBJ whole genome shotgun (WGS) entry which is preliminary data.</text>
</comment>
<reference evidence="2 3" key="1">
    <citation type="submission" date="2019-03" db="EMBL/GenBank/DDBJ databases">
        <title>Arthrobacter sp. nov., an bacterium isolated from biocrust in Mu Us Desert.</title>
        <authorList>
            <person name="Lixiong L."/>
        </authorList>
    </citation>
    <scope>NUCLEOTIDE SEQUENCE [LARGE SCALE GENOMIC DNA]</scope>
    <source>
        <strain evidence="2 3">SLN-3</strain>
    </source>
</reference>
<dbReference type="AlphaFoldDB" id="A0A4R5TUW2"/>
<feature type="binding site" evidence="1">
    <location>
        <position position="62"/>
    </location>
    <ligand>
        <name>substrate</name>
    </ligand>
</feature>
<accession>A0A4R5TUW2</accession>